<protein>
    <recommendedName>
        <fullName evidence="13">Zinc finger and BTB domain-containing protein 14-like</fullName>
    </recommendedName>
</protein>
<dbReference type="AlphaFoldDB" id="A0A6A4TVA2"/>
<gene>
    <name evidence="11" type="ORF">F2P81_000234</name>
</gene>
<feature type="compositionally biased region" description="Acidic residues" evidence="8">
    <location>
        <begin position="177"/>
        <end position="197"/>
    </location>
</feature>
<feature type="region of interest" description="Disordered" evidence="8">
    <location>
        <begin position="177"/>
        <end position="328"/>
    </location>
</feature>
<dbReference type="GO" id="GO:0005634">
    <property type="term" value="C:nucleus"/>
    <property type="evidence" value="ECO:0007669"/>
    <property type="project" value="UniProtKB-SubCell"/>
</dbReference>
<evidence type="ECO:0000259" key="9">
    <source>
        <dbReference type="PROSITE" id="PS50097"/>
    </source>
</evidence>
<dbReference type="Pfam" id="PF00651">
    <property type="entry name" value="BTB"/>
    <property type="match status" value="1"/>
</dbReference>
<feature type="domain" description="C2H2-type" evidence="10">
    <location>
        <begin position="791"/>
        <end position="818"/>
    </location>
</feature>
<dbReference type="FunFam" id="3.30.160.60:FF:002343">
    <property type="entry name" value="Zinc finger protein 33A"/>
    <property type="match status" value="1"/>
</dbReference>
<keyword evidence="5" id="KW-0862">Zinc</keyword>
<dbReference type="GO" id="GO:0000978">
    <property type="term" value="F:RNA polymerase II cis-regulatory region sequence-specific DNA binding"/>
    <property type="evidence" value="ECO:0007669"/>
    <property type="project" value="TreeGrafter"/>
</dbReference>
<dbReference type="InterPro" id="IPR000210">
    <property type="entry name" value="BTB/POZ_dom"/>
</dbReference>
<feature type="domain" description="C2H2-type" evidence="10">
    <location>
        <begin position="819"/>
        <end position="846"/>
    </location>
</feature>
<feature type="compositionally biased region" description="Polar residues" evidence="8">
    <location>
        <begin position="304"/>
        <end position="324"/>
    </location>
</feature>
<accession>A0A6A4TVA2</accession>
<feature type="compositionally biased region" description="Acidic residues" evidence="8">
    <location>
        <begin position="225"/>
        <end position="239"/>
    </location>
</feature>
<feature type="compositionally biased region" description="Acidic residues" evidence="8">
    <location>
        <begin position="82"/>
        <end position="91"/>
    </location>
</feature>
<evidence type="ECO:0000256" key="6">
    <source>
        <dbReference type="ARBA" id="ARBA00023242"/>
    </source>
</evidence>
<evidence type="ECO:0000313" key="11">
    <source>
        <dbReference type="EMBL" id="KAF0046601.1"/>
    </source>
</evidence>
<dbReference type="PROSITE" id="PS50097">
    <property type="entry name" value="BTB"/>
    <property type="match status" value="1"/>
</dbReference>
<keyword evidence="3" id="KW-0677">Repeat</keyword>
<evidence type="ECO:0000256" key="4">
    <source>
        <dbReference type="ARBA" id="ARBA00022771"/>
    </source>
</evidence>
<evidence type="ECO:0000256" key="3">
    <source>
        <dbReference type="ARBA" id="ARBA00022737"/>
    </source>
</evidence>
<feature type="compositionally biased region" description="Basic and acidic residues" evidence="8">
    <location>
        <begin position="240"/>
        <end position="286"/>
    </location>
</feature>
<dbReference type="FunFam" id="3.30.160.60:FF:000145">
    <property type="entry name" value="Zinc finger protein 574"/>
    <property type="match status" value="1"/>
</dbReference>
<dbReference type="FunFam" id="3.30.160.60:FF:000446">
    <property type="entry name" value="Zinc finger protein"/>
    <property type="match status" value="1"/>
</dbReference>
<dbReference type="Proteomes" id="UP000438429">
    <property type="component" value="Unassembled WGS sequence"/>
</dbReference>
<dbReference type="PROSITE" id="PS00028">
    <property type="entry name" value="ZINC_FINGER_C2H2_1"/>
    <property type="match status" value="3"/>
</dbReference>
<dbReference type="GO" id="GO:0000981">
    <property type="term" value="F:DNA-binding transcription factor activity, RNA polymerase II-specific"/>
    <property type="evidence" value="ECO:0007669"/>
    <property type="project" value="TreeGrafter"/>
</dbReference>
<dbReference type="GO" id="GO:0008270">
    <property type="term" value="F:zinc ion binding"/>
    <property type="evidence" value="ECO:0007669"/>
    <property type="project" value="UniProtKB-KW"/>
</dbReference>
<comment type="caution">
    <text evidence="11">The sequence shown here is derived from an EMBL/GenBank/DDBJ whole genome shotgun (WGS) entry which is preliminary data.</text>
</comment>
<dbReference type="PANTHER" id="PTHR46105">
    <property type="entry name" value="AGAP004733-PA"/>
    <property type="match status" value="1"/>
</dbReference>
<evidence type="ECO:0000256" key="8">
    <source>
        <dbReference type="SAM" id="MobiDB-lite"/>
    </source>
</evidence>
<reference evidence="11 12" key="1">
    <citation type="submission" date="2019-06" db="EMBL/GenBank/DDBJ databases">
        <title>Draft genomes of female and male turbot (Scophthalmus maximus).</title>
        <authorList>
            <person name="Xu H."/>
            <person name="Xu X.-W."/>
            <person name="Shao C."/>
            <person name="Chen S."/>
        </authorList>
    </citation>
    <scope>NUCLEOTIDE SEQUENCE [LARGE SCALE GENOMIC DNA]</scope>
    <source>
        <strain evidence="11">Ysfricsl-2016a</strain>
        <tissue evidence="11">Blood</tissue>
    </source>
</reference>
<evidence type="ECO:0000256" key="5">
    <source>
        <dbReference type="ARBA" id="ARBA00022833"/>
    </source>
</evidence>
<dbReference type="InterPro" id="IPR011333">
    <property type="entry name" value="SKP1/BTB/POZ_sf"/>
</dbReference>
<dbReference type="Gene3D" id="3.30.710.10">
    <property type="entry name" value="Potassium Channel Kv1.1, Chain A"/>
    <property type="match status" value="1"/>
</dbReference>
<dbReference type="InterPro" id="IPR008379">
    <property type="entry name" value="Band_4.1_C"/>
</dbReference>
<feature type="domain" description="C2H2-type" evidence="10">
    <location>
        <begin position="763"/>
        <end position="790"/>
    </location>
</feature>
<dbReference type="SMART" id="SM00225">
    <property type="entry name" value="BTB"/>
    <property type="match status" value="1"/>
</dbReference>
<dbReference type="GO" id="GO:0005198">
    <property type="term" value="F:structural molecule activity"/>
    <property type="evidence" value="ECO:0007669"/>
    <property type="project" value="InterPro"/>
</dbReference>
<dbReference type="InterPro" id="IPR036236">
    <property type="entry name" value="Znf_C2H2_sf"/>
</dbReference>
<organism evidence="11 12">
    <name type="scientific">Scophthalmus maximus</name>
    <name type="common">Turbot</name>
    <name type="synonym">Psetta maxima</name>
    <dbReference type="NCBI Taxonomy" id="52904"/>
    <lineage>
        <taxon>Eukaryota</taxon>
        <taxon>Metazoa</taxon>
        <taxon>Chordata</taxon>
        <taxon>Craniata</taxon>
        <taxon>Vertebrata</taxon>
        <taxon>Euteleostomi</taxon>
        <taxon>Actinopterygii</taxon>
        <taxon>Neopterygii</taxon>
        <taxon>Teleostei</taxon>
        <taxon>Neoteleostei</taxon>
        <taxon>Acanthomorphata</taxon>
        <taxon>Carangaria</taxon>
        <taxon>Pleuronectiformes</taxon>
        <taxon>Pleuronectoidei</taxon>
        <taxon>Scophthalmidae</taxon>
        <taxon>Scophthalmus</taxon>
    </lineage>
</organism>
<evidence type="ECO:0000256" key="7">
    <source>
        <dbReference type="PROSITE-ProRule" id="PRU00042"/>
    </source>
</evidence>
<feature type="region of interest" description="Disordered" evidence="8">
    <location>
        <begin position="57"/>
        <end position="102"/>
    </location>
</feature>
<dbReference type="SUPFAM" id="SSF57667">
    <property type="entry name" value="beta-beta-alpha zinc fingers"/>
    <property type="match status" value="2"/>
</dbReference>
<keyword evidence="4 7" id="KW-0863">Zinc-finger</keyword>
<dbReference type="SMART" id="SM00355">
    <property type="entry name" value="ZnF_C2H2"/>
    <property type="match status" value="3"/>
</dbReference>
<dbReference type="InterPro" id="IPR013087">
    <property type="entry name" value="Znf_C2H2_type"/>
</dbReference>
<evidence type="ECO:0000256" key="2">
    <source>
        <dbReference type="ARBA" id="ARBA00022723"/>
    </source>
</evidence>
<keyword evidence="6" id="KW-0539">Nucleus</keyword>
<feature type="region of interest" description="Disordered" evidence="8">
    <location>
        <begin position="1"/>
        <end position="43"/>
    </location>
</feature>
<dbReference type="Pfam" id="PF00096">
    <property type="entry name" value="zf-C2H2"/>
    <property type="match status" value="3"/>
</dbReference>
<dbReference type="SUPFAM" id="SSF54695">
    <property type="entry name" value="POZ domain"/>
    <property type="match status" value="1"/>
</dbReference>
<feature type="compositionally biased region" description="Low complexity" evidence="8">
    <location>
        <begin position="8"/>
        <end position="18"/>
    </location>
</feature>
<feature type="compositionally biased region" description="Low complexity" evidence="8">
    <location>
        <begin position="92"/>
        <end position="102"/>
    </location>
</feature>
<feature type="compositionally biased region" description="Low complexity" evidence="8">
    <location>
        <begin position="57"/>
        <end position="70"/>
    </location>
</feature>
<comment type="subcellular location">
    <subcellularLocation>
        <location evidence="1">Nucleus</location>
    </subcellularLocation>
</comment>
<dbReference type="EMBL" id="VEVO01000001">
    <property type="protein sequence ID" value="KAF0046601.1"/>
    <property type="molecule type" value="Genomic_DNA"/>
</dbReference>
<evidence type="ECO:0008006" key="13">
    <source>
        <dbReference type="Google" id="ProtNLM"/>
    </source>
</evidence>
<dbReference type="PROSITE" id="PS50157">
    <property type="entry name" value="ZINC_FINGER_C2H2_2"/>
    <property type="match status" value="3"/>
</dbReference>
<feature type="domain" description="BTB" evidence="9">
    <location>
        <begin position="550"/>
        <end position="616"/>
    </location>
</feature>
<sequence>MLPKDSSDSSSADSPADSVNCEKSVIAGSAPSSSEQHCASVKAEATPVTTTLGLDASLSDSSALPESSALNLEAEKGNKEPIDEEGEDAGVEGESSVSENENIGLTFTVAPAYIRDCGEEEKLLSTEVEDKKEEAAESCLDALEDELTDLKWAKERKQTEVGKRVQFSQEVQYFEEEEFPTELKDDMEEVDECSLAEDEGHKTIPDILKPSPFEKEKYYYAQTDSSEDELERMEVDEETNAEKTYDDEELKLKLEEDKKTSEGRDVMESEGVAKELEEEKETRENDQMSGQHEVTGTEHPPTQHPLTPSSPAMSQLESLDSSDAGTKEMPVVHTETKTITYEAAEGETNGDADPGVLLSAQTITSETTSTTTTTHITKTVKGGVSETRIEKRIVITGDSDIDHDEVFNFSFPSQRTASGSDERLNTGSTGFCISHSVRSNTEGLFSVRPPAIQHPDLLHITPGLFRRPPHPPNAAARRYIATITCEINKCILHEKGRNVALSNKRQELKQETRSSFMTGTMSDLLRYIDYDHKATFLKMLNQQRMEGEHCDVVVVVENIEFRAHRCVLAACSNYFKKLFKKQSDEDNSIVELDFIRSDIFEEVLNYMYTARLAVRKKDINMMMSSGQILGINFLDNLCTQKRELTNMKTRENQAPGDHGMRAQDAILKELAMEEVRKNSFYDQGMDGMGPGGSHVSQPHNYNANITNNKDPHSHGWGSSSSSDMKLEYLLYGHRDHGSCQTAGTKPLDHNAKKERLLTANRPYACEHCPKAFTTAAHLKEHLKIHSGFKPHRCVVCGKAFIRGPDLKRHERVHSNERPFACQMCEKAFKHKSHLKDHERQHRGERPFNCGSCDKAFIKATGQNRNSTATSCDDN</sequence>
<evidence type="ECO:0000259" key="10">
    <source>
        <dbReference type="PROSITE" id="PS50157"/>
    </source>
</evidence>
<dbReference type="GO" id="GO:0005856">
    <property type="term" value="C:cytoskeleton"/>
    <property type="evidence" value="ECO:0007669"/>
    <property type="project" value="InterPro"/>
</dbReference>
<dbReference type="InterPro" id="IPR050457">
    <property type="entry name" value="ZnFinger_BTB_dom_contain"/>
</dbReference>
<name>A0A6A4TVA2_SCOMX</name>
<dbReference type="Gene3D" id="3.30.160.60">
    <property type="entry name" value="Classic Zinc Finger"/>
    <property type="match status" value="3"/>
</dbReference>
<dbReference type="GO" id="GO:0003779">
    <property type="term" value="F:actin binding"/>
    <property type="evidence" value="ECO:0007669"/>
    <property type="project" value="InterPro"/>
</dbReference>
<keyword evidence="2" id="KW-0479">Metal-binding</keyword>
<dbReference type="Pfam" id="PF05902">
    <property type="entry name" value="4_1_CTD"/>
    <property type="match status" value="1"/>
</dbReference>
<proteinExistence type="predicted"/>
<evidence type="ECO:0000256" key="1">
    <source>
        <dbReference type="ARBA" id="ARBA00004123"/>
    </source>
</evidence>
<dbReference type="PANTHER" id="PTHR46105:SF28">
    <property type="entry name" value="ZINC FINGER PROTEIN 37-LIKE"/>
    <property type="match status" value="1"/>
</dbReference>
<evidence type="ECO:0000313" key="12">
    <source>
        <dbReference type="Proteomes" id="UP000438429"/>
    </source>
</evidence>